<dbReference type="InterPro" id="IPR036236">
    <property type="entry name" value="Znf_C2H2_sf"/>
</dbReference>
<dbReference type="Gene3D" id="3.30.160.60">
    <property type="entry name" value="Classic Zinc Finger"/>
    <property type="match status" value="1"/>
</dbReference>
<dbReference type="PROSITE" id="PS50157">
    <property type="entry name" value="ZINC_FINGER_C2H2_2"/>
    <property type="match status" value="1"/>
</dbReference>
<evidence type="ECO:0000313" key="4">
    <source>
        <dbReference type="Proteomes" id="UP001162480"/>
    </source>
</evidence>
<accession>A0AA36F1M2</accession>
<organism evidence="3 4">
    <name type="scientific">Octopus vulgaris</name>
    <name type="common">Common octopus</name>
    <dbReference type="NCBI Taxonomy" id="6645"/>
    <lineage>
        <taxon>Eukaryota</taxon>
        <taxon>Metazoa</taxon>
        <taxon>Spiralia</taxon>
        <taxon>Lophotrochozoa</taxon>
        <taxon>Mollusca</taxon>
        <taxon>Cephalopoda</taxon>
        <taxon>Coleoidea</taxon>
        <taxon>Octopodiformes</taxon>
        <taxon>Octopoda</taxon>
        <taxon>Incirrata</taxon>
        <taxon>Octopodidae</taxon>
        <taxon>Octopus</taxon>
    </lineage>
</organism>
<dbReference type="Proteomes" id="UP001162480">
    <property type="component" value="Chromosome 5"/>
</dbReference>
<proteinExistence type="predicted"/>
<dbReference type="InterPro" id="IPR013087">
    <property type="entry name" value="Znf_C2H2_type"/>
</dbReference>
<keyword evidence="1" id="KW-0863">Zinc-finger</keyword>
<dbReference type="SUPFAM" id="SSF57667">
    <property type="entry name" value="beta-beta-alpha zinc fingers"/>
    <property type="match status" value="2"/>
</dbReference>
<name>A0AA36F1M2_OCTVU</name>
<dbReference type="AlphaFoldDB" id="A0AA36F1M2"/>
<evidence type="ECO:0000313" key="3">
    <source>
        <dbReference type="EMBL" id="CAI9722301.1"/>
    </source>
</evidence>
<dbReference type="EMBL" id="OX597818">
    <property type="protein sequence ID" value="CAI9722301.1"/>
    <property type="molecule type" value="Genomic_DNA"/>
</dbReference>
<evidence type="ECO:0000259" key="2">
    <source>
        <dbReference type="PROSITE" id="PS50157"/>
    </source>
</evidence>
<keyword evidence="1" id="KW-0479">Metal-binding</keyword>
<feature type="domain" description="C2H2-type" evidence="2">
    <location>
        <begin position="6"/>
        <end position="33"/>
    </location>
</feature>
<evidence type="ECO:0000256" key="1">
    <source>
        <dbReference type="PROSITE-ProRule" id="PRU00042"/>
    </source>
</evidence>
<keyword evidence="4" id="KW-1185">Reference proteome</keyword>
<protein>
    <submittedName>
        <fullName evidence="3">---NA</fullName>
    </submittedName>
</protein>
<gene>
    <name evidence="3" type="ORF">OCTVUL_1B014280</name>
</gene>
<keyword evidence="1" id="KW-0862">Zinc</keyword>
<reference evidence="3" key="1">
    <citation type="submission" date="2023-08" db="EMBL/GenBank/DDBJ databases">
        <authorList>
            <person name="Alioto T."/>
            <person name="Alioto T."/>
            <person name="Gomez Garrido J."/>
        </authorList>
    </citation>
    <scope>NUCLEOTIDE SEQUENCE</scope>
</reference>
<dbReference type="GO" id="GO:0008270">
    <property type="term" value="F:zinc ion binding"/>
    <property type="evidence" value="ECO:0007669"/>
    <property type="project" value="UniProtKB-KW"/>
</dbReference>
<sequence>MQKRSYNCSFYCKSFSKESTLVTHSPNQTKEKPYCGKSFSYKREKPYHCDISSKSFSKTGSLMRYKCMLPGEKFIANLFDLVCLLLDELA</sequence>